<dbReference type="RefSeq" id="XP_022339117.1">
    <property type="nucleotide sequence ID" value="XM_022483409.1"/>
</dbReference>
<feature type="region of interest" description="Disordered" evidence="3">
    <location>
        <begin position="739"/>
        <end position="1063"/>
    </location>
</feature>
<dbReference type="PROSITE" id="PS50102">
    <property type="entry name" value="RRM"/>
    <property type="match status" value="1"/>
</dbReference>
<feature type="compositionally biased region" description="Gly residues" evidence="3">
    <location>
        <begin position="101"/>
        <end position="128"/>
    </location>
</feature>
<dbReference type="Proteomes" id="UP000694844">
    <property type="component" value="Chromosome 5"/>
</dbReference>
<dbReference type="InterPro" id="IPR012677">
    <property type="entry name" value="Nucleotide-bd_a/b_plait_sf"/>
</dbReference>
<feature type="compositionally biased region" description="Gly residues" evidence="3">
    <location>
        <begin position="930"/>
        <end position="939"/>
    </location>
</feature>
<dbReference type="InterPro" id="IPR035979">
    <property type="entry name" value="RBD_domain_sf"/>
</dbReference>
<dbReference type="InterPro" id="IPR000504">
    <property type="entry name" value="RRM_dom"/>
</dbReference>
<evidence type="ECO:0000259" key="4">
    <source>
        <dbReference type="PROSITE" id="PS50102"/>
    </source>
</evidence>
<feature type="region of interest" description="Disordered" evidence="3">
    <location>
        <begin position="562"/>
        <end position="689"/>
    </location>
</feature>
<protein>
    <submittedName>
        <fullName evidence="6">Uncharacterized protein LOC111134422</fullName>
    </submittedName>
</protein>
<feature type="region of interest" description="Disordered" evidence="3">
    <location>
        <begin position="395"/>
        <end position="414"/>
    </location>
</feature>
<dbReference type="InterPro" id="IPR052462">
    <property type="entry name" value="SLIRP/GR-RBP-like"/>
</dbReference>
<feature type="compositionally biased region" description="Basic and acidic residues" evidence="3">
    <location>
        <begin position="129"/>
        <end position="173"/>
    </location>
</feature>
<feature type="domain" description="RRM" evidence="4">
    <location>
        <begin position="10"/>
        <end position="88"/>
    </location>
</feature>
<keyword evidence="5" id="KW-1185">Reference proteome</keyword>
<feature type="compositionally biased region" description="Basic and acidic residues" evidence="3">
    <location>
        <begin position="587"/>
        <end position="620"/>
    </location>
</feature>
<feature type="region of interest" description="Disordered" evidence="3">
    <location>
        <begin position="467"/>
        <end position="542"/>
    </location>
</feature>
<feature type="compositionally biased region" description="Low complexity" evidence="3">
    <location>
        <begin position="987"/>
        <end position="1004"/>
    </location>
</feature>
<keyword evidence="1 2" id="KW-0694">RNA-binding</keyword>
<sequence length="1063" mass="117886">MPAAEADRPGKVFVGGLASDIDEAVLEKYFSHYGRLTEVIVKRDKNTQQTRGYAFITFENPYDAEDAIKDMDKKEIHGRQIYVEQAVKPRHETQNLRLPPRGGGMRGSPRGSRGGGRGGGGSRGGPRGRMGDGHMDRSRSPIRQRPDRGRPDRDFSRSDRGGRDGFDGPPRRDLINEFEHRQILDEEKPWITPELLILVRQKDEMQEWANKCPTLAAEYRKFRNHVRMKVRKAKIEYEDPTGEKRDAEYRERMLKKGLTLEEIEIKKNMPKPETHHGGKKYAPPVIYPGNLSLGSTTMKVGGPTETVSVTRDPTAYQQNAKFQNLLSQQSKTVYESFRKKDVTRSNWSEGQEYPVQDQGSSYQYFGASYAQPPNTFSNKTQGFFQNSANFTQPNMQNPKDWASGANQQKSIGSSGGSYEYAWSSNYNYSTSSQDEMKGVSSVEKNVDEEEEDNPWVQAMADYWKEAAQDSDFGKSKGTQFNARQTPASATLTAQSQNNDGNPAQPKVNVKESLPNKFPAQKALQTSNLPKQDSAAKIKVNKPPFQYFKGVAKNKNKIHIKISQSSLGTELPTKQQQADQSFQSSGEVAKDQSEESKKGDSTSESLEKEKSTKDAIEENSKLGELQMTSSNQPCDISDNKSTEQKESIDNSSDELNMSKLESQQAEVSANNTPKETKSDADLADNSPIATDLKPVDQSLIEAQKNVLAKVSSSKPLKDKNWSESLETCDQDIEELELSVDNPNFFPHPSTVTPPRGFTVDDGEGNSFIAPNNQDFGGDRYGGMDRGLDRGPPQRSRDPPMSRRDYSPSPRDFGRGGPPDSRMSRGSARDFQTTRYEQRDFSPSPREFHSSRDLSFDRVPTSRDRMPSRDYGSPQASRDFGGGMSRGGSSLYAGSREQSLGSRDVYGGGRDRDLPPSRDYISSREFSSRGGSSRGGLSRGGGDFDRGQPIDDYRDSGRSGPSSRGSSRVFGGMGSQRDGGRPSQDMYDSSSRGHSRGGPPSNRGPPSRGPPPRGVPSRGPPPRDERDRGGYSTGQRRPSNMDSRGGPPMKRARPSGMPSRGAMRR</sequence>
<evidence type="ECO:0000256" key="1">
    <source>
        <dbReference type="ARBA" id="ARBA00022884"/>
    </source>
</evidence>
<dbReference type="GO" id="GO:0003723">
    <property type="term" value="F:RNA binding"/>
    <property type="evidence" value="ECO:0007669"/>
    <property type="project" value="UniProtKB-UniRule"/>
</dbReference>
<evidence type="ECO:0000313" key="5">
    <source>
        <dbReference type="Proteomes" id="UP000694844"/>
    </source>
</evidence>
<gene>
    <name evidence="6" type="primary">LOC111134422</name>
</gene>
<dbReference type="Gene3D" id="3.30.70.330">
    <property type="match status" value="1"/>
</dbReference>
<feature type="compositionally biased region" description="Polar residues" evidence="3">
    <location>
        <begin position="476"/>
        <end position="501"/>
    </location>
</feature>
<feature type="compositionally biased region" description="Basic and acidic residues" evidence="3">
    <location>
        <begin position="793"/>
        <end position="804"/>
    </location>
</feature>
<dbReference type="AlphaFoldDB" id="A0A8B8EEP3"/>
<feature type="compositionally biased region" description="Basic and acidic residues" evidence="3">
    <location>
        <begin position="940"/>
        <end position="955"/>
    </location>
</feature>
<dbReference type="PANTHER" id="PTHR48027">
    <property type="entry name" value="HETEROGENEOUS NUCLEAR RIBONUCLEOPROTEIN 87F-RELATED"/>
    <property type="match status" value="1"/>
</dbReference>
<dbReference type="SMART" id="SM00360">
    <property type="entry name" value="RRM"/>
    <property type="match status" value="1"/>
</dbReference>
<feature type="compositionally biased region" description="Polar residues" evidence="3">
    <location>
        <begin position="562"/>
        <end position="585"/>
    </location>
</feature>
<feature type="compositionally biased region" description="Basic and acidic residues" evidence="3">
    <location>
        <begin position="834"/>
        <end position="866"/>
    </location>
</feature>
<dbReference type="OrthoDB" id="4207594at2759"/>
<dbReference type="GeneID" id="111134422"/>
<feature type="compositionally biased region" description="Polar residues" evidence="3">
    <location>
        <begin position="1031"/>
        <end position="1040"/>
    </location>
</feature>
<name>A0A8B8EEP3_CRAVI</name>
<proteinExistence type="predicted"/>
<feature type="region of interest" description="Disordered" evidence="3">
    <location>
        <begin position="85"/>
        <end position="173"/>
    </location>
</feature>
<evidence type="ECO:0000313" key="6">
    <source>
        <dbReference type="RefSeq" id="XP_022339117.1"/>
    </source>
</evidence>
<dbReference type="KEGG" id="cvn:111134422"/>
<feature type="compositionally biased region" description="Pro residues" evidence="3">
    <location>
        <begin position="1005"/>
        <end position="1018"/>
    </location>
</feature>
<feature type="compositionally biased region" description="Low complexity" evidence="3">
    <location>
        <begin position="956"/>
        <end position="968"/>
    </location>
</feature>
<dbReference type="Pfam" id="PF00076">
    <property type="entry name" value="RRM_1"/>
    <property type="match status" value="1"/>
</dbReference>
<dbReference type="SUPFAM" id="SSF54928">
    <property type="entry name" value="RNA-binding domain, RBD"/>
    <property type="match status" value="1"/>
</dbReference>
<evidence type="ECO:0000256" key="2">
    <source>
        <dbReference type="PROSITE-ProRule" id="PRU00176"/>
    </source>
</evidence>
<feature type="compositionally biased region" description="Polar residues" evidence="3">
    <location>
        <begin position="648"/>
        <end position="672"/>
    </location>
</feature>
<reference evidence="6" key="1">
    <citation type="submission" date="2025-08" db="UniProtKB">
        <authorList>
            <consortium name="RefSeq"/>
        </authorList>
    </citation>
    <scope>IDENTIFICATION</scope>
    <source>
        <tissue evidence="6">Whole sample</tissue>
    </source>
</reference>
<evidence type="ECO:0000256" key="3">
    <source>
        <dbReference type="SAM" id="MobiDB-lite"/>
    </source>
</evidence>
<feature type="region of interest" description="Disordered" evidence="3">
    <location>
        <begin position="430"/>
        <end position="453"/>
    </location>
</feature>
<organism evidence="5 6">
    <name type="scientific">Crassostrea virginica</name>
    <name type="common">Eastern oyster</name>
    <dbReference type="NCBI Taxonomy" id="6565"/>
    <lineage>
        <taxon>Eukaryota</taxon>
        <taxon>Metazoa</taxon>
        <taxon>Spiralia</taxon>
        <taxon>Lophotrochozoa</taxon>
        <taxon>Mollusca</taxon>
        <taxon>Bivalvia</taxon>
        <taxon>Autobranchia</taxon>
        <taxon>Pteriomorphia</taxon>
        <taxon>Ostreida</taxon>
        <taxon>Ostreoidea</taxon>
        <taxon>Ostreidae</taxon>
        <taxon>Crassostrea</taxon>
    </lineage>
</organism>
<accession>A0A8B8EEP3</accession>
<feature type="compositionally biased region" description="Basic and acidic residues" evidence="3">
    <location>
        <begin position="636"/>
        <end position="647"/>
    </location>
</feature>